<dbReference type="PANTHER" id="PTHR24321">
    <property type="entry name" value="DEHYDROGENASES, SHORT CHAIN"/>
    <property type="match status" value="1"/>
</dbReference>
<keyword evidence="2" id="KW-0521">NADP</keyword>
<keyword evidence="7" id="KW-1185">Reference proteome</keyword>
<dbReference type="InParanoid" id="A0A316YQU3"/>
<feature type="compositionally biased region" description="Polar residues" evidence="5">
    <location>
        <begin position="115"/>
        <end position="126"/>
    </location>
</feature>
<dbReference type="PROSITE" id="PS00061">
    <property type="entry name" value="ADH_SHORT"/>
    <property type="match status" value="1"/>
</dbReference>
<dbReference type="PANTHER" id="PTHR24321:SF8">
    <property type="entry name" value="ESTRADIOL 17-BETA-DEHYDROGENASE 8-RELATED"/>
    <property type="match status" value="1"/>
</dbReference>
<dbReference type="Proteomes" id="UP000245768">
    <property type="component" value="Unassembled WGS sequence"/>
</dbReference>
<feature type="region of interest" description="Disordered" evidence="5">
    <location>
        <begin position="115"/>
        <end position="145"/>
    </location>
</feature>
<dbReference type="PRINTS" id="PR00081">
    <property type="entry name" value="GDHRDH"/>
</dbReference>
<dbReference type="InterPro" id="IPR020904">
    <property type="entry name" value="Sc_DH/Rdtase_CS"/>
</dbReference>
<dbReference type="OrthoDB" id="498125at2759"/>
<evidence type="ECO:0000256" key="4">
    <source>
        <dbReference type="RuleBase" id="RU000363"/>
    </source>
</evidence>
<organism evidence="6 7">
    <name type="scientific">Acaromyces ingoldii</name>
    <dbReference type="NCBI Taxonomy" id="215250"/>
    <lineage>
        <taxon>Eukaryota</taxon>
        <taxon>Fungi</taxon>
        <taxon>Dikarya</taxon>
        <taxon>Basidiomycota</taxon>
        <taxon>Ustilaginomycotina</taxon>
        <taxon>Exobasidiomycetes</taxon>
        <taxon>Exobasidiales</taxon>
        <taxon>Cryptobasidiaceae</taxon>
        <taxon>Acaromyces</taxon>
    </lineage>
</organism>
<comment type="similarity">
    <text evidence="1 4">Belongs to the short-chain dehydrogenases/reductases (SDR) family.</text>
</comment>
<dbReference type="InterPro" id="IPR002347">
    <property type="entry name" value="SDR_fam"/>
</dbReference>
<sequence>MATSGLQATHSLRFLITGGGRGLGRGLARQLVQEGHDVFVVDIDAKELQHTLNKHLPSSSSSSSAAAASSGPGKFAGTECDVSSLASVRAAIEQAGRFHRGGKVDVVVNNASRTNPYWSHGASTSRPHSDSSDRDGDGDSVGDGGESIIEREWRSFVDTNLTGTFHVSRACVPLLDGGVLPSIVNISSTRAKMSEPDQEGYASTKAGILGLTHSMAASLAPRGIRVNAILPGWIPSSHESIAGDANATPHNDGLTTADEEQHWSGAVGTVEDLKNAVLFLATTRFADGAEIRLDGGMTKKMIYVEE</sequence>
<dbReference type="RefSeq" id="XP_025378584.1">
    <property type="nucleotide sequence ID" value="XM_025525632.1"/>
</dbReference>
<gene>
    <name evidence="6" type="ORF">FA10DRAFT_66100</name>
</gene>
<accession>A0A316YQU3</accession>
<dbReference type="STRING" id="215250.A0A316YQU3"/>
<dbReference type="Pfam" id="PF13561">
    <property type="entry name" value="adh_short_C2"/>
    <property type="match status" value="1"/>
</dbReference>
<name>A0A316YQU3_9BASI</name>
<dbReference type="GO" id="GO:0016491">
    <property type="term" value="F:oxidoreductase activity"/>
    <property type="evidence" value="ECO:0007669"/>
    <property type="project" value="UniProtKB-KW"/>
</dbReference>
<evidence type="ECO:0000313" key="6">
    <source>
        <dbReference type="EMBL" id="PWN91386.1"/>
    </source>
</evidence>
<evidence type="ECO:0000256" key="1">
    <source>
        <dbReference type="ARBA" id="ARBA00006484"/>
    </source>
</evidence>
<reference evidence="6 7" key="1">
    <citation type="journal article" date="2018" name="Mol. Biol. Evol.">
        <title>Broad Genomic Sampling Reveals a Smut Pathogenic Ancestry of the Fungal Clade Ustilaginomycotina.</title>
        <authorList>
            <person name="Kijpornyongpan T."/>
            <person name="Mondo S.J."/>
            <person name="Barry K."/>
            <person name="Sandor L."/>
            <person name="Lee J."/>
            <person name="Lipzen A."/>
            <person name="Pangilinan J."/>
            <person name="LaButti K."/>
            <person name="Hainaut M."/>
            <person name="Henrissat B."/>
            <person name="Grigoriev I.V."/>
            <person name="Spatafora J.W."/>
            <person name="Aime M.C."/>
        </authorList>
    </citation>
    <scope>NUCLEOTIDE SEQUENCE [LARGE SCALE GENOMIC DNA]</scope>
    <source>
        <strain evidence="6 7">MCA 4198</strain>
    </source>
</reference>
<protein>
    <submittedName>
        <fullName evidence="6">NAD(P)-binding protein</fullName>
    </submittedName>
</protein>
<evidence type="ECO:0000256" key="3">
    <source>
        <dbReference type="ARBA" id="ARBA00023002"/>
    </source>
</evidence>
<evidence type="ECO:0000313" key="7">
    <source>
        <dbReference type="Proteomes" id="UP000245768"/>
    </source>
</evidence>
<dbReference type="Pfam" id="PF00106">
    <property type="entry name" value="adh_short"/>
    <property type="match status" value="1"/>
</dbReference>
<dbReference type="CDD" id="cd05233">
    <property type="entry name" value="SDR_c"/>
    <property type="match status" value="1"/>
</dbReference>
<feature type="compositionally biased region" description="Basic and acidic residues" evidence="5">
    <location>
        <begin position="127"/>
        <end position="137"/>
    </location>
</feature>
<dbReference type="EMBL" id="KZ819635">
    <property type="protein sequence ID" value="PWN91386.1"/>
    <property type="molecule type" value="Genomic_DNA"/>
</dbReference>
<feature type="region of interest" description="Disordered" evidence="5">
    <location>
        <begin position="54"/>
        <end position="73"/>
    </location>
</feature>
<keyword evidence="3" id="KW-0560">Oxidoreductase</keyword>
<dbReference type="Gene3D" id="3.40.50.720">
    <property type="entry name" value="NAD(P)-binding Rossmann-like Domain"/>
    <property type="match status" value="1"/>
</dbReference>
<dbReference type="InterPro" id="IPR036291">
    <property type="entry name" value="NAD(P)-bd_dom_sf"/>
</dbReference>
<dbReference type="AlphaFoldDB" id="A0A316YQU3"/>
<evidence type="ECO:0000256" key="2">
    <source>
        <dbReference type="ARBA" id="ARBA00022857"/>
    </source>
</evidence>
<feature type="compositionally biased region" description="Low complexity" evidence="5">
    <location>
        <begin position="58"/>
        <end position="70"/>
    </location>
</feature>
<dbReference type="SUPFAM" id="SSF51735">
    <property type="entry name" value="NAD(P)-binding Rossmann-fold domains"/>
    <property type="match status" value="1"/>
</dbReference>
<dbReference type="PRINTS" id="PR00080">
    <property type="entry name" value="SDRFAMILY"/>
</dbReference>
<proteinExistence type="inferred from homology"/>
<evidence type="ECO:0000256" key="5">
    <source>
        <dbReference type="SAM" id="MobiDB-lite"/>
    </source>
</evidence>
<dbReference type="GeneID" id="37047548"/>